<evidence type="ECO:0000259" key="2">
    <source>
        <dbReference type="Pfam" id="PF00582"/>
    </source>
</evidence>
<reference evidence="3 4" key="1">
    <citation type="submission" date="2014-10" db="EMBL/GenBank/DDBJ databases">
        <title>Draft genome sequence of Novosphingobium subterraneum DSM 12447.</title>
        <authorList>
            <person name="Gan H.M."/>
            <person name="Gan H.Y."/>
            <person name="Savka M.A."/>
        </authorList>
    </citation>
    <scope>NUCLEOTIDE SEQUENCE [LARGE SCALE GENOMIC DNA]</scope>
    <source>
        <strain evidence="3 4">DSM 12447</strain>
    </source>
</reference>
<gene>
    <name evidence="3" type="ORF">NJ75_03330</name>
</gene>
<dbReference type="InterPro" id="IPR006016">
    <property type="entry name" value="UspA"/>
</dbReference>
<comment type="similarity">
    <text evidence="1">Belongs to the universal stress protein A family.</text>
</comment>
<dbReference type="RefSeq" id="WP_039336435.1">
    <property type="nucleotide sequence ID" value="NZ_JRVC01000018.1"/>
</dbReference>
<dbReference type="PANTHER" id="PTHR46268">
    <property type="entry name" value="STRESS RESPONSE PROTEIN NHAX"/>
    <property type="match status" value="1"/>
</dbReference>
<dbReference type="EMBL" id="JRVC01000018">
    <property type="protein sequence ID" value="KHS44122.1"/>
    <property type="molecule type" value="Genomic_DNA"/>
</dbReference>
<keyword evidence="4" id="KW-1185">Reference proteome</keyword>
<evidence type="ECO:0000313" key="3">
    <source>
        <dbReference type="EMBL" id="KHS44122.1"/>
    </source>
</evidence>
<feature type="domain" description="UspA" evidence="2">
    <location>
        <begin position="195"/>
        <end position="258"/>
    </location>
</feature>
<protein>
    <submittedName>
        <fullName evidence="3">UspA domain-containing protein</fullName>
    </submittedName>
</protein>
<sequence length="259" mass="27639">MRSILCPVEKSETLNDRVETALALARKTGGHVTFVIATPFAQMAAWEPFGGAAISAAAINEAREADEAFARELDARLAPQDVAFDVAIDDNGRVEAAAAAARFADLIVATLDDPSVEELVLGVRSPVLAVPRGVPMLDFAAPVLIAWDGGHESANALRAALPFLAMAKSVHILTVREKDDTFPAVDAACYLSRHGIHAEVHEQERNGSIAFTIEECARSLGAGLVVMGLFGHSRLRELLMGGVSREMLDRSQIPLLLAH</sequence>
<dbReference type="PRINTS" id="PR01438">
    <property type="entry name" value="UNVRSLSTRESS"/>
</dbReference>
<dbReference type="AlphaFoldDB" id="A0A0B8ZD42"/>
<organism evidence="3 4">
    <name type="scientific">Novosphingobium subterraneum</name>
    <dbReference type="NCBI Taxonomy" id="48936"/>
    <lineage>
        <taxon>Bacteria</taxon>
        <taxon>Pseudomonadati</taxon>
        <taxon>Pseudomonadota</taxon>
        <taxon>Alphaproteobacteria</taxon>
        <taxon>Sphingomonadales</taxon>
        <taxon>Sphingomonadaceae</taxon>
        <taxon>Novosphingobium</taxon>
    </lineage>
</organism>
<dbReference type="SUPFAM" id="SSF52402">
    <property type="entry name" value="Adenine nucleotide alpha hydrolases-like"/>
    <property type="match status" value="2"/>
</dbReference>
<dbReference type="CDD" id="cd00293">
    <property type="entry name" value="USP-like"/>
    <property type="match status" value="1"/>
</dbReference>
<comment type="caution">
    <text evidence="3">The sequence shown here is derived from an EMBL/GenBank/DDBJ whole genome shotgun (WGS) entry which is preliminary data.</text>
</comment>
<dbReference type="PATRIC" id="fig|48936.3.peg.3352"/>
<feature type="domain" description="UspA" evidence="2">
    <location>
        <begin position="1"/>
        <end position="109"/>
    </location>
</feature>
<evidence type="ECO:0000313" key="4">
    <source>
        <dbReference type="Proteomes" id="UP000031338"/>
    </source>
</evidence>
<dbReference type="Gene3D" id="3.40.50.12370">
    <property type="match status" value="1"/>
</dbReference>
<dbReference type="InterPro" id="IPR006015">
    <property type="entry name" value="Universal_stress_UspA"/>
</dbReference>
<dbReference type="Pfam" id="PF00582">
    <property type="entry name" value="Usp"/>
    <property type="match status" value="2"/>
</dbReference>
<dbReference type="PANTHER" id="PTHR46268:SF15">
    <property type="entry name" value="UNIVERSAL STRESS PROTEIN HP_0031"/>
    <property type="match status" value="1"/>
</dbReference>
<dbReference type="STRING" id="48936.NJ75_03330"/>
<dbReference type="Proteomes" id="UP000031338">
    <property type="component" value="Unassembled WGS sequence"/>
</dbReference>
<evidence type="ECO:0000256" key="1">
    <source>
        <dbReference type="ARBA" id="ARBA00008791"/>
    </source>
</evidence>
<name>A0A0B8ZD42_9SPHN</name>
<accession>A0A0B8ZD42</accession>
<proteinExistence type="inferred from homology"/>